<keyword evidence="4 12" id="KW-0479">Metal-binding</keyword>
<feature type="binding site" evidence="12">
    <location>
        <position position="63"/>
    </location>
    <ligand>
        <name>GTP</name>
        <dbReference type="ChEBI" id="CHEBI:37565"/>
    </ligand>
</feature>
<evidence type="ECO:0000256" key="11">
    <source>
        <dbReference type="ARBA" id="ARBA00048697"/>
    </source>
</evidence>
<dbReference type="InterPro" id="IPR050105">
    <property type="entry name" value="MoCo_biosynth_MoaA/MoaC"/>
</dbReference>
<dbReference type="InterPro" id="IPR058240">
    <property type="entry name" value="rSAM_sf"/>
</dbReference>
<dbReference type="InterPro" id="IPR000385">
    <property type="entry name" value="MoaA_NifB_PqqE_Fe-S-bd_CS"/>
</dbReference>
<evidence type="ECO:0000256" key="5">
    <source>
        <dbReference type="ARBA" id="ARBA00022741"/>
    </source>
</evidence>
<feature type="binding site" evidence="12">
    <location>
        <position position="13"/>
    </location>
    <ligand>
        <name>GTP</name>
        <dbReference type="ChEBI" id="CHEBI:37565"/>
    </ligand>
</feature>
<evidence type="ECO:0000256" key="7">
    <source>
        <dbReference type="ARBA" id="ARBA00023014"/>
    </source>
</evidence>
<dbReference type="EMBL" id="FNNG01000015">
    <property type="protein sequence ID" value="SDX65876.1"/>
    <property type="molecule type" value="Genomic_DNA"/>
</dbReference>
<evidence type="ECO:0000256" key="12">
    <source>
        <dbReference type="HAMAP-Rule" id="MF_01225"/>
    </source>
</evidence>
<dbReference type="Proteomes" id="UP000198828">
    <property type="component" value="Unassembled WGS sequence"/>
</dbReference>
<evidence type="ECO:0000256" key="4">
    <source>
        <dbReference type="ARBA" id="ARBA00022723"/>
    </source>
</evidence>
<feature type="binding site" evidence="12">
    <location>
        <position position="27"/>
    </location>
    <ligand>
        <name>[4Fe-4S] cluster</name>
        <dbReference type="ChEBI" id="CHEBI:49883"/>
        <label>1</label>
        <note>4Fe-4S-S-AdoMet</note>
    </ligand>
</feature>
<proteinExistence type="inferred from homology"/>
<feature type="domain" description="Radical SAM core" evidence="13">
    <location>
        <begin position="4"/>
        <end position="222"/>
    </location>
</feature>
<sequence length="318" mass="35750">MKDQYGRKINYLRISVTDLCNLRCIYCMPEEGIPKVDHKDILFVEEIEGIAKIFVKLGVNKIRLTGGEPLVRKGILDIVERIGKLEGIRDFAMTTNGLLLKEYAKDLKVLGLKRVNISLDTLDDKKYSSITRIGSLQRVMKGIEAAKEVGLTPIKINTVLVGGFNDDEIEDLVRLTEKEEIDVRFIELMPIGEAIKLKADHFLSNEIVLQRVPNLIKIDGEDPSSPAVYYKLPNGKGKVGLINPVSCKFCKNCNRVRLTSQGKLKLCLHSDVEIDLREALRRGQAIEKIIMDAISKKPESHNLEDGVYVSKKMYQIGG</sequence>
<feature type="binding site" evidence="12">
    <location>
        <position position="189"/>
    </location>
    <ligand>
        <name>S-adenosyl-L-methionine</name>
        <dbReference type="ChEBI" id="CHEBI:59789"/>
    </ligand>
</feature>
<evidence type="ECO:0000256" key="8">
    <source>
        <dbReference type="ARBA" id="ARBA00023134"/>
    </source>
</evidence>
<comment type="cofactor">
    <cofactor evidence="12">
        <name>[4Fe-4S] cluster</name>
        <dbReference type="ChEBI" id="CHEBI:49883"/>
    </cofactor>
    <text evidence="12">Binds 2 [4Fe-4S] clusters. Binds 1 [4Fe-4S] cluster coordinated with 3 cysteines and an exchangeable S-adenosyl-L-methionine and 1 [4Fe-4S] cluster coordinated with 3 cysteines and the GTP-derived substrate.</text>
</comment>
<comment type="catalytic activity">
    <reaction evidence="11 12">
        <text>GTP + AH2 + S-adenosyl-L-methionine = (8S)-3',8-cyclo-7,8-dihydroguanosine 5'-triphosphate + 5'-deoxyadenosine + L-methionine + A + H(+)</text>
        <dbReference type="Rhea" id="RHEA:49576"/>
        <dbReference type="ChEBI" id="CHEBI:13193"/>
        <dbReference type="ChEBI" id="CHEBI:15378"/>
        <dbReference type="ChEBI" id="CHEBI:17319"/>
        <dbReference type="ChEBI" id="CHEBI:17499"/>
        <dbReference type="ChEBI" id="CHEBI:37565"/>
        <dbReference type="ChEBI" id="CHEBI:57844"/>
        <dbReference type="ChEBI" id="CHEBI:59789"/>
        <dbReference type="ChEBI" id="CHEBI:131766"/>
        <dbReference type="EC" id="4.1.99.22"/>
    </reaction>
</comment>
<reference evidence="14 15" key="1">
    <citation type="submission" date="2016-10" db="EMBL/GenBank/DDBJ databases">
        <authorList>
            <person name="de Groot N.N."/>
        </authorList>
    </citation>
    <scope>NUCLEOTIDE SEQUENCE [LARGE SCALE GENOMIC DNA]</scope>
    <source>
        <strain evidence="14 15">DSM 23310</strain>
    </source>
</reference>
<feature type="binding site" evidence="12">
    <location>
        <position position="253"/>
    </location>
    <ligand>
        <name>[4Fe-4S] cluster</name>
        <dbReference type="ChEBI" id="CHEBI:49883"/>
        <label>2</label>
        <note>4Fe-4S-substrate</note>
    </ligand>
</feature>
<dbReference type="Pfam" id="PF06463">
    <property type="entry name" value="Mob_synth_C"/>
    <property type="match status" value="1"/>
</dbReference>
<organism evidence="14 15">
    <name type="scientific">Tepidimicrobium xylanilyticum</name>
    <dbReference type="NCBI Taxonomy" id="1123352"/>
    <lineage>
        <taxon>Bacteria</taxon>
        <taxon>Bacillati</taxon>
        <taxon>Bacillota</taxon>
        <taxon>Tissierellia</taxon>
        <taxon>Tissierellales</taxon>
        <taxon>Tepidimicrobiaceae</taxon>
        <taxon>Tepidimicrobium</taxon>
    </lineage>
</organism>
<dbReference type="InterPro" id="IPR010505">
    <property type="entry name" value="MoaA_twitch"/>
</dbReference>
<dbReference type="UniPathway" id="UPA00344"/>
<keyword evidence="5 12" id="KW-0547">Nucleotide-binding</keyword>
<dbReference type="Pfam" id="PF04055">
    <property type="entry name" value="Radical_SAM"/>
    <property type="match status" value="1"/>
</dbReference>
<evidence type="ECO:0000256" key="6">
    <source>
        <dbReference type="ARBA" id="ARBA00023004"/>
    </source>
</evidence>
<evidence type="ECO:0000256" key="2">
    <source>
        <dbReference type="ARBA" id="ARBA00022485"/>
    </source>
</evidence>
<dbReference type="SFLD" id="SFLDG01386">
    <property type="entry name" value="main_SPASM_domain-containing"/>
    <property type="match status" value="1"/>
</dbReference>
<dbReference type="GO" id="GO:0046872">
    <property type="term" value="F:metal ion binding"/>
    <property type="evidence" value="ECO:0007669"/>
    <property type="project" value="UniProtKB-KW"/>
</dbReference>
<dbReference type="InterPro" id="IPR006638">
    <property type="entry name" value="Elp3/MiaA/NifB-like_rSAM"/>
</dbReference>
<dbReference type="GO" id="GO:0061798">
    <property type="term" value="F:GTP 3',8'-cyclase activity"/>
    <property type="evidence" value="ECO:0007669"/>
    <property type="project" value="UniProtKB-UniRule"/>
</dbReference>
<dbReference type="GO" id="GO:0006777">
    <property type="term" value="P:Mo-molybdopterin cofactor biosynthetic process"/>
    <property type="evidence" value="ECO:0007669"/>
    <property type="project" value="UniProtKB-UniRule"/>
</dbReference>
<dbReference type="GO" id="GO:1904047">
    <property type="term" value="F:S-adenosyl-L-methionine binding"/>
    <property type="evidence" value="ECO:0007669"/>
    <property type="project" value="UniProtKB-UniRule"/>
</dbReference>
<comment type="function">
    <text evidence="12">Catalyzes the cyclization of GTP to (8S)-3',8-cyclo-7,8-dihydroguanosine 5'-triphosphate.</text>
</comment>
<evidence type="ECO:0000256" key="1">
    <source>
        <dbReference type="ARBA" id="ARBA00012167"/>
    </source>
</evidence>
<dbReference type="SMART" id="SM00729">
    <property type="entry name" value="Elp3"/>
    <property type="match status" value="1"/>
</dbReference>
<feature type="binding site" evidence="12">
    <location>
        <position position="118"/>
    </location>
    <ligand>
        <name>S-adenosyl-L-methionine</name>
        <dbReference type="ChEBI" id="CHEBI:59789"/>
    </ligand>
</feature>
<dbReference type="InterPro" id="IPR013483">
    <property type="entry name" value="MoaA"/>
</dbReference>
<dbReference type="SFLD" id="SFLDG01383">
    <property type="entry name" value="cyclic_pyranopterin_phosphate"/>
    <property type="match status" value="1"/>
</dbReference>
<dbReference type="GO" id="GO:0051539">
    <property type="term" value="F:4 iron, 4 sulfur cluster binding"/>
    <property type="evidence" value="ECO:0007669"/>
    <property type="project" value="UniProtKB-UniRule"/>
</dbReference>
<feature type="binding site" evidence="12">
    <location>
        <position position="94"/>
    </location>
    <ligand>
        <name>GTP</name>
        <dbReference type="ChEBI" id="CHEBI:37565"/>
    </ligand>
</feature>
<evidence type="ECO:0000313" key="15">
    <source>
        <dbReference type="Proteomes" id="UP000198828"/>
    </source>
</evidence>
<feature type="binding site" evidence="12">
    <location>
        <position position="155"/>
    </location>
    <ligand>
        <name>GTP</name>
        <dbReference type="ChEBI" id="CHEBI:37565"/>
    </ligand>
</feature>
<comment type="subunit">
    <text evidence="12">Monomer and homodimer.</text>
</comment>
<dbReference type="InterPro" id="IPR040064">
    <property type="entry name" value="MoaA-like"/>
</dbReference>
<keyword evidence="2 12" id="KW-0004">4Fe-4S</keyword>
<keyword evidence="8 12" id="KW-0342">GTP-binding</keyword>
<comment type="pathway">
    <text evidence="12">Cofactor biosynthesis; molybdopterin biosynthesis.</text>
</comment>
<dbReference type="PANTHER" id="PTHR22960:SF0">
    <property type="entry name" value="MOLYBDENUM COFACTOR BIOSYNTHESIS PROTEIN 1"/>
    <property type="match status" value="1"/>
</dbReference>
<dbReference type="RefSeq" id="WP_093754536.1">
    <property type="nucleotide sequence ID" value="NZ_BSYN01000007.1"/>
</dbReference>
<dbReference type="PANTHER" id="PTHR22960">
    <property type="entry name" value="MOLYBDOPTERIN COFACTOR SYNTHESIS PROTEIN A"/>
    <property type="match status" value="1"/>
</dbReference>
<dbReference type="NCBIfam" id="NF001199">
    <property type="entry name" value="PRK00164.2-1"/>
    <property type="match status" value="1"/>
</dbReference>
<feature type="binding site" evidence="12">
    <location>
        <position position="26"/>
    </location>
    <ligand>
        <name>S-adenosyl-L-methionine</name>
        <dbReference type="ChEBI" id="CHEBI:59789"/>
    </ligand>
</feature>
<evidence type="ECO:0000256" key="10">
    <source>
        <dbReference type="ARBA" id="ARBA00023239"/>
    </source>
</evidence>
<dbReference type="PROSITE" id="PS51918">
    <property type="entry name" value="RADICAL_SAM"/>
    <property type="match status" value="1"/>
</dbReference>
<feature type="binding site" evidence="12">
    <location>
        <begin position="255"/>
        <end position="257"/>
    </location>
    <ligand>
        <name>GTP</name>
        <dbReference type="ChEBI" id="CHEBI:37565"/>
    </ligand>
</feature>
<keyword evidence="15" id="KW-1185">Reference proteome</keyword>
<dbReference type="OrthoDB" id="9763993at2"/>
<dbReference type="PROSITE" id="PS01305">
    <property type="entry name" value="MOAA_NIFB_PQQE"/>
    <property type="match status" value="1"/>
</dbReference>
<feature type="binding site" evidence="12">
    <location>
        <position position="267"/>
    </location>
    <ligand>
        <name>[4Fe-4S] cluster</name>
        <dbReference type="ChEBI" id="CHEBI:49883"/>
        <label>2</label>
        <note>4Fe-4S-substrate</note>
    </ligand>
</feature>
<feature type="binding site" evidence="12">
    <location>
        <position position="67"/>
    </location>
    <ligand>
        <name>S-adenosyl-L-methionine</name>
        <dbReference type="ChEBI" id="CHEBI:59789"/>
    </ligand>
</feature>
<dbReference type="SUPFAM" id="SSF102114">
    <property type="entry name" value="Radical SAM enzymes"/>
    <property type="match status" value="1"/>
</dbReference>
<dbReference type="InterPro" id="IPR007197">
    <property type="entry name" value="rSAM"/>
</dbReference>
<comment type="similarity">
    <text evidence="12">Belongs to the radical SAM superfamily. MoaA family.</text>
</comment>
<protein>
    <recommendedName>
        <fullName evidence="1 12">GTP 3',8-cyclase</fullName>
        <ecNumber evidence="1 12">4.1.99.22</ecNumber>
    </recommendedName>
    <alternativeName>
        <fullName evidence="12">Molybdenum cofactor biosynthesis protein A</fullName>
    </alternativeName>
</protein>
<dbReference type="Gene3D" id="3.20.20.70">
    <property type="entry name" value="Aldolase class I"/>
    <property type="match status" value="1"/>
</dbReference>
<keyword evidence="3 12" id="KW-0949">S-adenosyl-L-methionine</keyword>
<evidence type="ECO:0000313" key="14">
    <source>
        <dbReference type="EMBL" id="SDX65876.1"/>
    </source>
</evidence>
<evidence type="ECO:0000259" key="13">
    <source>
        <dbReference type="PROSITE" id="PS51918"/>
    </source>
</evidence>
<dbReference type="GO" id="GO:0061799">
    <property type="term" value="F:cyclic pyranopterin monophosphate synthase activity"/>
    <property type="evidence" value="ECO:0007669"/>
    <property type="project" value="TreeGrafter"/>
</dbReference>
<dbReference type="SFLD" id="SFLDS00029">
    <property type="entry name" value="Radical_SAM"/>
    <property type="match status" value="1"/>
</dbReference>
<feature type="binding site" evidence="12">
    <location>
        <position position="250"/>
    </location>
    <ligand>
        <name>[4Fe-4S] cluster</name>
        <dbReference type="ChEBI" id="CHEBI:49883"/>
        <label>2</label>
        <note>4Fe-4S-substrate</note>
    </ligand>
</feature>
<dbReference type="SFLD" id="SFLDG01067">
    <property type="entry name" value="SPASM/twitch_domain_containing"/>
    <property type="match status" value="1"/>
</dbReference>
<dbReference type="HAMAP" id="MF_01225_B">
    <property type="entry name" value="MoaA_B"/>
    <property type="match status" value="1"/>
</dbReference>
<dbReference type="NCBIfam" id="TIGR02666">
    <property type="entry name" value="moaA"/>
    <property type="match status" value="1"/>
</dbReference>
<keyword evidence="6 12" id="KW-0408">Iron</keyword>
<evidence type="ECO:0000256" key="9">
    <source>
        <dbReference type="ARBA" id="ARBA00023150"/>
    </source>
</evidence>
<keyword evidence="7 12" id="KW-0411">Iron-sulfur</keyword>
<accession>A0A1H3DHI6</accession>
<dbReference type="AlphaFoldDB" id="A0A1H3DHI6"/>
<dbReference type="InterPro" id="IPR013785">
    <property type="entry name" value="Aldolase_TIM"/>
</dbReference>
<dbReference type="CDD" id="cd01335">
    <property type="entry name" value="Radical_SAM"/>
    <property type="match status" value="1"/>
</dbReference>
<dbReference type="GO" id="GO:0005525">
    <property type="term" value="F:GTP binding"/>
    <property type="evidence" value="ECO:0007669"/>
    <property type="project" value="UniProtKB-UniRule"/>
</dbReference>
<dbReference type="CDD" id="cd21117">
    <property type="entry name" value="Twitch_MoaA"/>
    <property type="match status" value="1"/>
</dbReference>
<gene>
    <name evidence="12" type="primary">moaA</name>
    <name evidence="14" type="ORF">SAMN05660923_02686</name>
</gene>
<keyword evidence="9 12" id="KW-0501">Molybdenum cofactor biosynthesis</keyword>
<dbReference type="EC" id="4.1.99.22" evidence="1 12"/>
<name>A0A1H3DHI6_9FIRM</name>
<evidence type="ECO:0000256" key="3">
    <source>
        <dbReference type="ARBA" id="ARBA00022691"/>
    </source>
</evidence>
<feature type="binding site" evidence="12">
    <location>
        <position position="24"/>
    </location>
    <ligand>
        <name>[4Fe-4S] cluster</name>
        <dbReference type="ChEBI" id="CHEBI:49883"/>
        <label>1</label>
        <note>4Fe-4S-S-AdoMet</note>
    </ligand>
</feature>
<feature type="binding site" evidence="12">
    <location>
        <position position="20"/>
    </location>
    <ligand>
        <name>[4Fe-4S] cluster</name>
        <dbReference type="ChEBI" id="CHEBI:49883"/>
        <label>1</label>
        <note>4Fe-4S-S-AdoMet</note>
    </ligand>
</feature>
<keyword evidence="10 12" id="KW-0456">Lyase</keyword>